<reference evidence="1" key="1">
    <citation type="submission" date="2020-08" db="EMBL/GenBank/DDBJ databases">
        <title>Multicomponent nature underlies the extraordinary mechanical properties of spider dragline silk.</title>
        <authorList>
            <person name="Kono N."/>
            <person name="Nakamura H."/>
            <person name="Mori M."/>
            <person name="Yoshida Y."/>
            <person name="Ohtoshi R."/>
            <person name="Malay A.D."/>
            <person name="Moran D.A.P."/>
            <person name="Tomita M."/>
            <person name="Numata K."/>
            <person name="Arakawa K."/>
        </authorList>
    </citation>
    <scope>NUCLEOTIDE SEQUENCE</scope>
</reference>
<protein>
    <submittedName>
        <fullName evidence="1">Uncharacterized protein</fullName>
    </submittedName>
</protein>
<sequence>MMSCDSLSQNIMRKTTVTTNEPLIRPNSQAVQHAVLKESRFARSDTNLVIEQVGEKWKCARNPVNLCCVLVTIVPLKKGSWKSCLE</sequence>
<evidence type="ECO:0000313" key="2">
    <source>
        <dbReference type="Proteomes" id="UP000887159"/>
    </source>
</evidence>
<name>A0A8X7BH54_TRICX</name>
<dbReference type="EMBL" id="BMAU01021391">
    <property type="protein sequence ID" value="GFY30182.1"/>
    <property type="molecule type" value="Genomic_DNA"/>
</dbReference>
<keyword evidence="2" id="KW-1185">Reference proteome</keyword>
<gene>
    <name evidence="1" type="ORF">TNCV_3090901</name>
</gene>
<dbReference type="Proteomes" id="UP000887159">
    <property type="component" value="Unassembled WGS sequence"/>
</dbReference>
<organism evidence="1 2">
    <name type="scientific">Trichonephila clavipes</name>
    <name type="common">Golden silk orbweaver</name>
    <name type="synonym">Nephila clavipes</name>
    <dbReference type="NCBI Taxonomy" id="2585209"/>
    <lineage>
        <taxon>Eukaryota</taxon>
        <taxon>Metazoa</taxon>
        <taxon>Ecdysozoa</taxon>
        <taxon>Arthropoda</taxon>
        <taxon>Chelicerata</taxon>
        <taxon>Arachnida</taxon>
        <taxon>Araneae</taxon>
        <taxon>Araneomorphae</taxon>
        <taxon>Entelegynae</taxon>
        <taxon>Araneoidea</taxon>
        <taxon>Nephilidae</taxon>
        <taxon>Trichonephila</taxon>
    </lineage>
</organism>
<evidence type="ECO:0000313" key="1">
    <source>
        <dbReference type="EMBL" id="GFY30182.1"/>
    </source>
</evidence>
<accession>A0A8X7BH54</accession>
<dbReference type="AlphaFoldDB" id="A0A8X7BH54"/>
<comment type="caution">
    <text evidence="1">The sequence shown here is derived from an EMBL/GenBank/DDBJ whole genome shotgun (WGS) entry which is preliminary data.</text>
</comment>
<proteinExistence type="predicted"/>